<dbReference type="GO" id="GO:0005739">
    <property type="term" value="C:mitochondrion"/>
    <property type="evidence" value="ECO:0007669"/>
    <property type="project" value="TreeGrafter"/>
</dbReference>
<dbReference type="EnsemblMetazoa" id="XM_038222600.1">
    <property type="protein sequence ID" value="XP_038078528.1"/>
    <property type="gene ID" value="LOC119745923"/>
</dbReference>
<dbReference type="Pfam" id="PF10229">
    <property type="entry name" value="MMADHC"/>
    <property type="match status" value="1"/>
</dbReference>
<dbReference type="InterPro" id="IPR019362">
    <property type="entry name" value="MMADHC"/>
</dbReference>
<proteinExistence type="predicted"/>
<dbReference type="Proteomes" id="UP000887568">
    <property type="component" value="Unplaced"/>
</dbReference>
<protein>
    <submittedName>
        <fullName evidence="1">Uncharacterized protein</fullName>
    </submittedName>
</protein>
<sequence>MSKNPTVFTETCKVGADKLTDIVVDSQSSLPMTHRPTARMAKLLSRTRLVSYLPGLKSLQQRAALVCAPRAGFSCSSAGNEPNAEDVQFEARSSGISDADLGPLGPPNHQFPLPGNTGLASQANASFVPVAREAVPDILTKALPQDRHASILAQFVNTVSEEHDLPGAKTDKESFKNHPQALECIAQDCPENLRKEFLGLFPGVQMGSSDKLTVVTLCQRTKNNMTGWSNEVEEERNELMDNFFESAKEMCRVLSDAGYWADFIDPLSGQAFLGDPNPNTTLLETDERFRSLGFEIEDLGCCKCIRHSEWGTHTFVGTIFTSAPPDSKLISSILKN</sequence>
<dbReference type="PANTHER" id="PTHR13192:SF3">
    <property type="entry name" value="COBALAMIN TRAFFICKING PROTEIN CBLD"/>
    <property type="match status" value="1"/>
</dbReference>
<dbReference type="PANTHER" id="PTHR13192">
    <property type="entry name" value="MY011 PROTEIN"/>
    <property type="match status" value="1"/>
</dbReference>
<dbReference type="GeneID" id="119745923"/>
<dbReference type="AlphaFoldDB" id="A0A914BQE8"/>
<dbReference type="RefSeq" id="XP_038078528.1">
    <property type="nucleotide sequence ID" value="XM_038222600.1"/>
</dbReference>
<dbReference type="OrthoDB" id="10263782at2759"/>
<dbReference type="CTD" id="27249"/>
<dbReference type="GO" id="GO:0009235">
    <property type="term" value="P:cobalamin metabolic process"/>
    <property type="evidence" value="ECO:0007669"/>
    <property type="project" value="InterPro"/>
</dbReference>
<accession>A0A914BQE8</accession>
<name>A0A914BQE8_PATMI</name>
<reference evidence="1" key="1">
    <citation type="submission" date="2022-11" db="UniProtKB">
        <authorList>
            <consortium name="EnsemblMetazoa"/>
        </authorList>
    </citation>
    <scope>IDENTIFICATION</scope>
</reference>
<dbReference type="OMA" id="PECCGMI"/>
<organism evidence="1 2">
    <name type="scientific">Patiria miniata</name>
    <name type="common">Bat star</name>
    <name type="synonym">Asterina miniata</name>
    <dbReference type="NCBI Taxonomy" id="46514"/>
    <lineage>
        <taxon>Eukaryota</taxon>
        <taxon>Metazoa</taxon>
        <taxon>Echinodermata</taxon>
        <taxon>Eleutherozoa</taxon>
        <taxon>Asterozoa</taxon>
        <taxon>Asteroidea</taxon>
        <taxon>Valvatacea</taxon>
        <taxon>Valvatida</taxon>
        <taxon>Asterinidae</taxon>
        <taxon>Patiria</taxon>
    </lineage>
</organism>
<evidence type="ECO:0000313" key="2">
    <source>
        <dbReference type="Proteomes" id="UP000887568"/>
    </source>
</evidence>
<evidence type="ECO:0000313" key="1">
    <source>
        <dbReference type="EnsemblMetazoa" id="XP_038078528.1"/>
    </source>
</evidence>
<keyword evidence="2" id="KW-1185">Reference proteome</keyword>